<dbReference type="InterPro" id="IPR023346">
    <property type="entry name" value="Lysozyme-like_dom_sf"/>
</dbReference>
<dbReference type="CDD" id="cd13399">
    <property type="entry name" value="Slt35-like"/>
    <property type="match status" value="1"/>
</dbReference>
<feature type="signal peptide" evidence="1">
    <location>
        <begin position="1"/>
        <end position="19"/>
    </location>
</feature>
<dbReference type="GO" id="GO:0008933">
    <property type="term" value="F:peptidoglycan lytic transglycosylase activity"/>
    <property type="evidence" value="ECO:0007669"/>
    <property type="project" value="TreeGrafter"/>
</dbReference>
<dbReference type="GO" id="GO:0009253">
    <property type="term" value="P:peptidoglycan catabolic process"/>
    <property type="evidence" value="ECO:0007669"/>
    <property type="project" value="TreeGrafter"/>
</dbReference>
<dbReference type="EMBL" id="JARGEQ010000051">
    <property type="protein sequence ID" value="MDF1585964.1"/>
    <property type="molecule type" value="Genomic_DNA"/>
</dbReference>
<evidence type="ECO:0000313" key="3">
    <source>
        <dbReference type="EMBL" id="MDF1585964.1"/>
    </source>
</evidence>
<dbReference type="InterPro" id="IPR011970">
    <property type="entry name" value="MltB_2"/>
</dbReference>
<dbReference type="PANTHER" id="PTHR30163">
    <property type="entry name" value="MEMBRANE-BOUND LYTIC MUREIN TRANSGLYCOSYLASE B"/>
    <property type="match status" value="1"/>
</dbReference>
<reference evidence="3 4" key="1">
    <citation type="submission" date="2023-03" db="EMBL/GenBank/DDBJ databases">
        <title>YIM 152171 draft genome.</title>
        <authorList>
            <person name="Yang Z."/>
        </authorList>
    </citation>
    <scope>NUCLEOTIDE SEQUENCE [LARGE SCALE GENOMIC DNA]</scope>
    <source>
        <strain evidence="3 4">YIM 152171</strain>
    </source>
</reference>
<dbReference type="InterPro" id="IPR043426">
    <property type="entry name" value="MltB-like"/>
</dbReference>
<protein>
    <submittedName>
        <fullName evidence="3">Lytic murein transglycosylase</fullName>
    </submittedName>
</protein>
<dbReference type="FunFam" id="1.10.8.350:FF:000001">
    <property type="entry name" value="Lytic murein transglycosylase B"/>
    <property type="match status" value="1"/>
</dbReference>
<dbReference type="AlphaFoldDB" id="A0AAP3V1F6"/>
<feature type="domain" description="Transglycosylase SLT" evidence="2">
    <location>
        <begin position="24"/>
        <end position="316"/>
    </location>
</feature>
<dbReference type="Gene3D" id="1.10.8.350">
    <property type="entry name" value="Bacterial muramidase"/>
    <property type="match status" value="1"/>
</dbReference>
<feature type="chain" id="PRO_5043036224" evidence="1">
    <location>
        <begin position="20"/>
        <end position="323"/>
    </location>
</feature>
<keyword evidence="4" id="KW-1185">Reference proteome</keyword>
<gene>
    <name evidence="3" type="ORF">PZ740_06145</name>
</gene>
<evidence type="ECO:0000256" key="1">
    <source>
        <dbReference type="SAM" id="SignalP"/>
    </source>
</evidence>
<dbReference type="Proteomes" id="UP001301140">
    <property type="component" value="Unassembled WGS sequence"/>
</dbReference>
<proteinExistence type="predicted"/>
<dbReference type="InterPro" id="IPR031304">
    <property type="entry name" value="SLT_2"/>
</dbReference>
<keyword evidence="1" id="KW-0732">Signal</keyword>
<name>A0AAP3V1F6_9PROT</name>
<accession>A0AAP3V1F6</accession>
<dbReference type="PANTHER" id="PTHR30163:SF8">
    <property type="entry name" value="LYTIC MUREIN TRANSGLYCOSYLASE"/>
    <property type="match status" value="1"/>
</dbReference>
<sequence>MLAGIAALVLCLGAGVASAGEASSFDAWLRGFRVEARAAGISEGTLDRAFRGVAPIDRVIELDRRQPEGRMTFGEYRSKVLSEARRRKGAALMREHADLLERVRQTYGVPPQLIVALWGIESSFGEFKGRFPVVASLATLAFEGRRAAFFRRELLSSLEILEHGDISAEGMYGSWAGAMGQSQFMPSTYRAYAVDFDGDGRRDIWNSLPDIFASMANYLASAGWDARYIWGREVRVTRDAARQRAGLDDRAQLAEWQRRGVRRLDGASLPEVPIEASLLVMDEGDGPSFLVYKNFRTLMVWNRSTYFALTVGLLADQLAAASS</sequence>
<organism evidence="3 4">
    <name type="scientific">Marinimicrococcus flavescens</name>
    <dbReference type="NCBI Taxonomy" id="3031815"/>
    <lineage>
        <taxon>Bacteria</taxon>
        <taxon>Pseudomonadati</taxon>
        <taxon>Pseudomonadota</taxon>
        <taxon>Alphaproteobacteria</taxon>
        <taxon>Geminicoccales</taxon>
        <taxon>Geminicoccaceae</taxon>
        <taxon>Marinimicrococcus</taxon>
    </lineage>
</organism>
<evidence type="ECO:0000313" key="4">
    <source>
        <dbReference type="Proteomes" id="UP001301140"/>
    </source>
</evidence>
<evidence type="ECO:0000259" key="2">
    <source>
        <dbReference type="Pfam" id="PF13406"/>
    </source>
</evidence>
<comment type="caution">
    <text evidence="3">The sequence shown here is derived from an EMBL/GenBank/DDBJ whole genome shotgun (WGS) entry which is preliminary data.</text>
</comment>
<dbReference type="NCBIfam" id="TIGR02283">
    <property type="entry name" value="MltB_2"/>
    <property type="match status" value="1"/>
</dbReference>
<dbReference type="SUPFAM" id="SSF53955">
    <property type="entry name" value="Lysozyme-like"/>
    <property type="match status" value="1"/>
</dbReference>
<dbReference type="Pfam" id="PF13406">
    <property type="entry name" value="SLT_2"/>
    <property type="match status" value="1"/>
</dbReference>
<dbReference type="Gene3D" id="1.10.530.10">
    <property type="match status" value="1"/>
</dbReference>